<keyword evidence="2" id="KW-1185">Reference proteome</keyword>
<dbReference type="InParanoid" id="A0A139WCC0"/>
<evidence type="ECO:0000313" key="2">
    <source>
        <dbReference type="Proteomes" id="UP000007266"/>
    </source>
</evidence>
<name>A0A139WCC0_TRICA</name>
<reference evidence="1 2" key="1">
    <citation type="journal article" date="2008" name="Nature">
        <title>The genome of the model beetle and pest Tribolium castaneum.</title>
        <authorList>
            <consortium name="Tribolium Genome Sequencing Consortium"/>
            <person name="Richards S."/>
            <person name="Gibbs R.A."/>
            <person name="Weinstock G.M."/>
            <person name="Brown S.J."/>
            <person name="Denell R."/>
            <person name="Beeman R.W."/>
            <person name="Gibbs R."/>
            <person name="Beeman R.W."/>
            <person name="Brown S.J."/>
            <person name="Bucher G."/>
            <person name="Friedrich M."/>
            <person name="Grimmelikhuijzen C.J."/>
            <person name="Klingler M."/>
            <person name="Lorenzen M."/>
            <person name="Richards S."/>
            <person name="Roth S."/>
            <person name="Schroder R."/>
            <person name="Tautz D."/>
            <person name="Zdobnov E.M."/>
            <person name="Muzny D."/>
            <person name="Gibbs R.A."/>
            <person name="Weinstock G.M."/>
            <person name="Attaway T."/>
            <person name="Bell S."/>
            <person name="Buhay C.J."/>
            <person name="Chandrabose M.N."/>
            <person name="Chavez D."/>
            <person name="Clerk-Blankenburg K.P."/>
            <person name="Cree A."/>
            <person name="Dao M."/>
            <person name="Davis C."/>
            <person name="Chacko J."/>
            <person name="Dinh H."/>
            <person name="Dugan-Rocha S."/>
            <person name="Fowler G."/>
            <person name="Garner T.T."/>
            <person name="Garnes J."/>
            <person name="Gnirke A."/>
            <person name="Hawes A."/>
            <person name="Hernandez J."/>
            <person name="Hines S."/>
            <person name="Holder M."/>
            <person name="Hume J."/>
            <person name="Jhangiani S.N."/>
            <person name="Joshi V."/>
            <person name="Khan Z.M."/>
            <person name="Jackson L."/>
            <person name="Kovar C."/>
            <person name="Kowis A."/>
            <person name="Lee S."/>
            <person name="Lewis L.R."/>
            <person name="Margolis J."/>
            <person name="Morgan M."/>
            <person name="Nazareth L.V."/>
            <person name="Nguyen N."/>
            <person name="Okwuonu G."/>
            <person name="Parker D."/>
            <person name="Richards S."/>
            <person name="Ruiz S.J."/>
            <person name="Santibanez J."/>
            <person name="Savard J."/>
            <person name="Scherer S.E."/>
            <person name="Schneider B."/>
            <person name="Sodergren E."/>
            <person name="Tautz D."/>
            <person name="Vattahil S."/>
            <person name="Villasana D."/>
            <person name="White C.S."/>
            <person name="Wright R."/>
            <person name="Park Y."/>
            <person name="Beeman R.W."/>
            <person name="Lord J."/>
            <person name="Oppert B."/>
            <person name="Lorenzen M."/>
            <person name="Brown S."/>
            <person name="Wang L."/>
            <person name="Savard J."/>
            <person name="Tautz D."/>
            <person name="Richards S."/>
            <person name="Weinstock G."/>
            <person name="Gibbs R.A."/>
            <person name="Liu Y."/>
            <person name="Worley K."/>
            <person name="Weinstock G."/>
            <person name="Elsik C.G."/>
            <person name="Reese J.T."/>
            <person name="Elhaik E."/>
            <person name="Landan G."/>
            <person name="Graur D."/>
            <person name="Arensburger P."/>
            <person name="Atkinson P."/>
            <person name="Beeman R.W."/>
            <person name="Beidler J."/>
            <person name="Brown S.J."/>
            <person name="Demuth J.P."/>
            <person name="Drury D.W."/>
            <person name="Du Y.Z."/>
            <person name="Fujiwara H."/>
            <person name="Lorenzen M."/>
            <person name="Maselli V."/>
            <person name="Osanai M."/>
            <person name="Park Y."/>
            <person name="Robertson H.M."/>
            <person name="Tu Z."/>
            <person name="Wang J.J."/>
            <person name="Wang S."/>
            <person name="Richards S."/>
            <person name="Song H."/>
            <person name="Zhang L."/>
            <person name="Sodergren E."/>
            <person name="Werner D."/>
            <person name="Stanke M."/>
            <person name="Morgenstern B."/>
            <person name="Solovyev V."/>
            <person name="Kosarev P."/>
            <person name="Brown G."/>
            <person name="Chen H.C."/>
            <person name="Ermolaeva O."/>
            <person name="Hlavina W."/>
            <person name="Kapustin Y."/>
            <person name="Kiryutin B."/>
            <person name="Kitts P."/>
            <person name="Maglott D."/>
            <person name="Pruitt K."/>
            <person name="Sapojnikov V."/>
            <person name="Souvorov A."/>
            <person name="Mackey A.J."/>
            <person name="Waterhouse R.M."/>
            <person name="Wyder S."/>
            <person name="Zdobnov E.M."/>
            <person name="Zdobnov E.M."/>
            <person name="Wyder S."/>
            <person name="Kriventseva E.V."/>
            <person name="Kadowaki T."/>
            <person name="Bork P."/>
            <person name="Aranda M."/>
            <person name="Bao R."/>
            <person name="Beermann A."/>
            <person name="Berns N."/>
            <person name="Bolognesi R."/>
            <person name="Bonneton F."/>
            <person name="Bopp D."/>
            <person name="Brown S.J."/>
            <person name="Bucher G."/>
            <person name="Butts T."/>
            <person name="Chaumot A."/>
            <person name="Denell R.E."/>
            <person name="Ferrier D.E."/>
            <person name="Friedrich M."/>
            <person name="Gordon C.M."/>
            <person name="Jindra M."/>
            <person name="Klingler M."/>
            <person name="Lan Q."/>
            <person name="Lattorff H.M."/>
            <person name="Laudet V."/>
            <person name="von Levetsow C."/>
            <person name="Liu Z."/>
            <person name="Lutz R."/>
            <person name="Lynch J.A."/>
            <person name="da Fonseca R.N."/>
            <person name="Posnien N."/>
            <person name="Reuter R."/>
            <person name="Roth S."/>
            <person name="Savard J."/>
            <person name="Schinko J.B."/>
            <person name="Schmitt C."/>
            <person name="Schoppmeier M."/>
            <person name="Schroder R."/>
            <person name="Shippy T.D."/>
            <person name="Simonnet F."/>
            <person name="Marques-Souza H."/>
            <person name="Tautz D."/>
            <person name="Tomoyasu Y."/>
            <person name="Trauner J."/>
            <person name="Van der Zee M."/>
            <person name="Vervoort M."/>
            <person name="Wittkopp N."/>
            <person name="Wimmer E.A."/>
            <person name="Yang X."/>
            <person name="Jones A.K."/>
            <person name="Sattelle D.B."/>
            <person name="Ebert P.R."/>
            <person name="Nelson D."/>
            <person name="Scott J.G."/>
            <person name="Beeman R.W."/>
            <person name="Muthukrishnan S."/>
            <person name="Kramer K.J."/>
            <person name="Arakane Y."/>
            <person name="Beeman R.W."/>
            <person name="Zhu Q."/>
            <person name="Hogenkamp D."/>
            <person name="Dixit R."/>
            <person name="Oppert B."/>
            <person name="Jiang H."/>
            <person name="Zou Z."/>
            <person name="Marshall J."/>
            <person name="Elpidina E."/>
            <person name="Vinokurov K."/>
            <person name="Oppert C."/>
            <person name="Zou Z."/>
            <person name="Evans J."/>
            <person name="Lu Z."/>
            <person name="Zhao P."/>
            <person name="Sumathipala N."/>
            <person name="Altincicek B."/>
            <person name="Vilcinskas A."/>
            <person name="Williams M."/>
            <person name="Hultmark D."/>
            <person name="Hetru C."/>
            <person name="Jiang H."/>
            <person name="Grimmelikhuijzen C.J."/>
            <person name="Hauser F."/>
            <person name="Cazzamali G."/>
            <person name="Williamson M."/>
            <person name="Park Y."/>
            <person name="Li B."/>
            <person name="Tanaka Y."/>
            <person name="Predel R."/>
            <person name="Neupert S."/>
            <person name="Schachtner J."/>
            <person name="Verleyen P."/>
            <person name="Raible F."/>
            <person name="Bork P."/>
            <person name="Friedrich M."/>
            <person name="Walden K.K."/>
            <person name="Robertson H.M."/>
            <person name="Angeli S."/>
            <person name="Foret S."/>
            <person name="Bucher G."/>
            <person name="Schuetz S."/>
            <person name="Maleszka R."/>
            <person name="Wimmer E.A."/>
            <person name="Beeman R.W."/>
            <person name="Lorenzen M."/>
            <person name="Tomoyasu Y."/>
            <person name="Miller S.C."/>
            <person name="Grossmann D."/>
            <person name="Bucher G."/>
        </authorList>
    </citation>
    <scope>NUCLEOTIDE SEQUENCE [LARGE SCALE GENOMIC DNA]</scope>
    <source>
        <strain evidence="1 2">Georgia GA2</strain>
    </source>
</reference>
<organism evidence="1 2">
    <name type="scientific">Tribolium castaneum</name>
    <name type="common">Red flour beetle</name>
    <dbReference type="NCBI Taxonomy" id="7070"/>
    <lineage>
        <taxon>Eukaryota</taxon>
        <taxon>Metazoa</taxon>
        <taxon>Ecdysozoa</taxon>
        <taxon>Arthropoda</taxon>
        <taxon>Hexapoda</taxon>
        <taxon>Insecta</taxon>
        <taxon>Pterygota</taxon>
        <taxon>Neoptera</taxon>
        <taxon>Endopterygota</taxon>
        <taxon>Coleoptera</taxon>
        <taxon>Polyphaga</taxon>
        <taxon>Cucujiformia</taxon>
        <taxon>Tenebrionidae</taxon>
        <taxon>Tenebrionidae incertae sedis</taxon>
        <taxon>Tribolium</taxon>
    </lineage>
</organism>
<dbReference type="Proteomes" id="UP000007266">
    <property type="component" value="Linkage group 9"/>
</dbReference>
<accession>A0A139WCC0</accession>
<dbReference type="EMBL" id="KQ971371">
    <property type="protein sequence ID" value="KYB25582.1"/>
    <property type="molecule type" value="Genomic_DNA"/>
</dbReference>
<proteinExistence type="predicted"/>
<protein>
    <submittedName>
        <fullName evidence="1">Uncharacterized protein</fullName>
    </submittedName>
</protein>
<evidence type="ECO:0000313" key="1">
    <source>
        <dbReference type="EMBL" id="KYB25582.1"/>
    </source>
</evidence>
<gene>
    <name evidence="1" type="primary">AUGUSTUS-3.0.2_34334</name>
    <name evidence="1" type="ORF">TcasGA2_TC034334</name>
</gene>
<reference evidence="1 2" key="2">
    <citation type="journal article" date="2010" name="Nucleic Acids Res.">
        <title>BeetleBase in 2010: revisions to provide comprehensive genomic information for Tribolium castaneum.</title>
        <authorList>
            <person name="Kim H.S."/>
            <person name="Murphy T."/>
            <person name="Xia J."/>
            <person name="Caragea D."/>
            <person name="Park Y."/>
            <person name="Beeman R.W."/>
            <person name="Lorenzen M.D."/>
            <person name="Butcher S."/>
            <person name="Manak J.R."/>
            <person name="Brown S.J."/>
        </authorList>
    </citation>
    <scope>GENOME REANNOTATION</scope>
    <source>
        <strain evidence="1 2">Georgia GA2</strain>
    </source>
</reference>
<sequence length="113" mass="13065">MVSDRLRHSDSRTRRNFNPIFEFRLELSEQSAMFECQTWASAFGGKVGASRRTWGKGRHVLGRVFGLATRGNPDITDRTFFRHIEKFVENIVSTWKVVTTVFPVFNKIGKTHC</sequence>
<dbReference type="AlphaFoldDB" id="A0A139WCC0"/>